<organism evidence="8 9">
    <name type="scientific">Homarus americanus</name>
    <name type="common">American lobster</name>
    <dbReference type="NCBI Taxonomy" id="6706"/>
    <lineage>
        <taxon>Eukaryota</taxon>
        <taxon>Metazoa</taxon>
        <taxon>Ecdysozoa</taxon>
        <taxon>Arthropoda</taxon>
        <taxon>Crustacea</taxon>
        <taxon>Multicrustacea</taxon>
        <taxon>Malacostraca</taxon>
        <taxon>Eumalacostraca</taxon>
        <taxon>Eucarida</taxon>
        <taxon>Decapoda</taxon>
        <taxon>Pleocyemata</taxon>
        <taxon>Astacidea</taxon>
        <taxon>Nephropoidea</taxon>
        <taxon>Nephropidae</taxon>
        <taxon>Homarus</taxon>
    </lineage>
</organism>
<evidence type="ECO:0000256" key="5">
    <source>
        <dbReference type="ARBA" id="ARBA00037382"/>
    </source>
</evidence>
<comment type="function">
    <text evidence="5">Putative transcription factor required for axon growth and guidance in the central and peripheral nervous systems. Repels CNS axons away from the midline by promoting the expression of the midline repellent sli and its receptor robo.</text>
</comment>
<feature type="compositionally biased region" description="Polar residues" evidence="6">
    <location>
        <begin position="338"/>
        <end position="354"/>
    </location>
</feature>
<evidence type="ECO:0000256" key="6">
    <source>
        <dbReference type="SAM" id="MobiDB-lite"/>
    </source>
</evidence>
<keyword evidence="4" id="KW-0539">Nucleus</keyword>
<evidence type="ECO:0000256" key="4">
    <source>
        <dbReference type="ARBA" id="ARBA00023242"/>
    </source>
</evidence>
<feature type="compositionally biased region" description="Polar residues" evidence="6">
    <location>
        <begin position="121"/>
        <end position="131"/>
    </location>
</feature>
<dbReference type="GO" id="GO:0045467">
    <property type="term" value="P:R7 cell development"/>
    <property type="evidence" value="ECO:0007669"/>
    <property type="project" value="UniProtKB-ARBA"/>
</dbReference>
<dbReference type="GO" id="GO:0035167">
    <property type="term" value="P:larval lymph gland hemopoiesis"/>
    <property type="evidence" value="ECO:0007669"/>
    <property type="project" value="UniProtKB-ARBA"/>
</dbReference>
<dbReference type="GO" id="GO:0005634">
    <property type="term" value="C:nucleus"/>
    <property type="evidence" value="ECO:0007669"/>
    <property type="project" value="TreeGrafter"/>
</dbReference>
<keyword evidence="9" id="KW-1185">Reference proteome</keyword>
<reference evidence="8" key="1">
    <citation type="journal article" date="2021" name="Sci. Adv.">
        <title>The American lobster genome reveals insights on longevity, neural, and immune adaptations.</title>
        <authorList>
            <person name="Polinski J.M."/>
            <person name="Zimin A.V."/>
            <person name="Clark K.F."/>
            <person name="Kohn A.B."/>
            <person name="Sadowski N."/>
            <person name="Timp W."/>
            <person name="Ptitsyn A."/>
            <person name="Khanna P."/>
            <person name="Romanova D.Y."/>
            <person name="Williams P."/>
            <person name="Greenwood S.J."/>
            <person name="Moroz L.L."/>
            <person name="Walt D.R."/>
            <person name="Bodnar A.G."/>
        </authorList>
    </citation>
    <scope>NUCLEOTIDE SEQUENCE</scope>
    <source>
        <strain evidence="8">GMGI-L3</strain>
    </source>
</reference>
<dbReference type="EMBL" id="JAHLQT010027705">
    <property type="protein sequence ID" value="KAG7162483.1"/>
    <property type="molecule type" value="Genomic_DNA"/>
</dbReference>
<keyword evidence="3" id="KW-0524">Neurogenesis</keyword>
<protein>
    <submittedName>
        <fullName evidence="8">Myoneurin-like 3</fullName>
    </submittedName>
</protein>
<proteinExistence type="predicted"/>
<dbReference type="InterPro" id="IPR000210">
    <property type="entry name" value="BTB/POZ_dom"/>
</dbReference>
<dbReference type="GO" id="GO:0045476">
    <property type="term" value="P:nurse cell apoptotic process"/>
    <property type="evidence" value="ECO:0007669"/>
    <property type="project" value="UniProtKB-ARBA"/>
</dbReference>
<evidence type="ECO:0000259" key="7">
    <source>
        <dbReference type="PROSITE" id="PS50097"/>
    </source>
</evidence>
<dbReference type="AlphaFoldDB" id="A0A8J5JUT5"/>
<dbReference type="SMART" id="SM00225">
    <property type="entry name" value="BTB"/>
    <property type="match status" value="1"/>
</dbReference>
<gene>
    <name evidence="8" type="primary">Mynn-L3</name>
    <name evidence="8" type="ORF">Hamer_G008032</name>
</gene>
<name>A0A8J5JUT5_HOMAM</name>
<sequence length="365" mass="40603">MTDGMLSLSWNNHSTTFCHTLASLRAKERYTDVTLACDGKFYPVHKLVLSTCSEYFENMFEHTPCKHPVVVLRDVQNDELEALLSYMYAGVVSVAQSDLARLIKVAELLQIKGLAVPDEPPNSSKKAYNQRTSDDRTSPHLRSRHSYERNSPYAKSKQSQSSCDDGSSPHPKRRRRLESDTSHEDIQSTHNSPSKAMDGERLQEDLSAWNEDQDTRQRSEVESEERTDYHSTTQDPLTAKVQVNLDESLVKEEIIDDPRDSQNDSSEPGHNYDGMTGDSSGGGQDPVSLMVPKYDHVPPDQEMLPQSGLGQPPPLHEAWPGGGDMARRLALGEGFGGESNQDFTSLSLGQPSTQAHQLVSVNFSI</sequence>
<feature type="compositionally biased region" description="Basic and acidic residues" evidence="6">
    <location>
        <begin position="252"/>
        <end position="262"/>
    </location>
</feature>
<dbReference type="InterPro" id="IPR011333">
    <property type="entry name" value="SKP1/BTB/POZ_sf"/>
</dbReference>
<dbReference type="GO" id="GO:0016199">
    <property type="term" value="P:axon midline choice point recognition"/>
    <property type="evidence" value="ECO:0007669"/>
    <property type="project" value="UniProtKB-ARBA"/>
</dbReference>
<dbReference type="PROSITE" id="PS50097">
    <property type="entry name" value="BTB"/>
    <property type="match status" value="1"/>
</dbReference>
<dbReference type="GO" id="GO:0007464">
    <property type="term" value="P:R3/R4 cell fate commitment"/>
    <property type="evidence" value="ECO:0007669"/>
    <property type="project" value="UniProtKB-ARBA"/>
</dbReference>
<evidence type="ECO:0000256" key="2">
    <source>
        <dbReference type="ARBA" id="ARBA00022782"/>
    </source>
</evidence>
<evidence type="ECO:0000256" key="1">
    <source>
        <dbReference type="ARBA" id="ARBA00022473"/>
    </source>
</evidence>
<keyword evidence="1" id="KW-0217">Developmental protein</keyword>
<evidence type="ECO:0000256" key="3">
    <source>
        <dbReference type="ARBA" id="ARBA00022902"/>
    </source>
</evidence>
<feature type="region of interest" description="Disordered" evidence="6">
    <location>
        <begin position="252"/>
        <end position="354"/>
    </location>
</feature>
<evidence type="ECO:0000313" key="8">
    <source>
        <dbReference type="EMBL" id="KAG7162483.1"/>
    </source>
</evidence>
<accession>A0A8J5JUT5</accession>
<dbReference type="PANTHER" id="PTHR23110">
    <property type="entry name" value="BTB DOMAIN TRANSCRIPTION FACTOR"/>
    <property type="match status" value="1"/>
</dbReference>
<dbReference type="InterPro" id="IPR051095">
    <property type="entry name" value="Dros_DevTransReg"/>
</dbReference>
<dbReference type="Gene3D" id="3.30.710.10">
    <property type="entry name" value="Potassium Channel Kv1.1, Chain A"/>
    <property type="match status" value="1"/>
</dbReference>
<dbReference type="Pfam" id="PF00651">
    <property type="entry name" value="BTB"/>
    <property type="match status" value="1"/>
</dbReference>
<dbReference type="GO" id="GO:0007526">
    <property type="term" value="P:larval somatic muscle development"/>
    <property type="evidence" value="ECO:0007669"/>
    <property type="project" value="UniProtKB-ARBA"/>
</dbReference>
<dbReference type="SUPFAM" id="SSF54695">
    <property type="entry name" value="POZ domain"/>
    <property type="match status" value="1"/>
</dbReference>
<feature type="region of interest" description="Disordered" evidence="6">
    <location>
        <begin position="115"/>
        <end position="240"/>
    </location>
</feature>
<evidence type="ECO:0000313" key="9">
    <source>
        <dbReference type="Proteomes" id="UP000747542"/>
    </source>
</evidence>
<dbReference type="GO" id="GO:0006357">
    <property type="term" value="P:regulation of transcription by RNA polymerase II"/>
    <property type="evidence" value="ECO:0007669"/>
    <property type="project" value="TreeGrafter"/>
</dbReference>
<dbReference type="GO" id="GO:0048813">
    <property type="term" value="P:dendrite morphogenesis"/>
    <property type="evidence" value="ECO:0007669"/>
    <property type="project" value="UniProtKB-ARBA"/>
</dbReference>
<comment type="caution">
    <text evidence="8">The sequence shown here is derived from an EMBL/GenBank/DDBJ whole genome shotgun (WGS) entry which is preliminary data.</text>
</comment>
<feature type="compositionally biased region" description="Polar residues" evidence="6">
    <location>
        <begin position="156"/>
        <end position="165"/>
    </location>
</feature>
<keyword evidence="2" id="KW-0221">Differentiation</keyword>
<dbReference type="GO" id="GO:0008406">
    <property type="term" value="P:gonad development"/>
    <property type="evidence" value="ECO:0007669"/>
    <property type="project" value="UniProtKB-ARBA"/>
</dbReference>
<feature type="compositionally biased region" description="Basic and acidic residues" evidence="6">
    <location>
        <begin position="177"/>
        <end position="187"/>
    </location>
</feature>
<dbReference type="PANTHER" id="PTHR23110:SF111">
    <property type="entry name" value="LONGITUDINALS LACKING PROTEIN, ISOFORMS F_I_K_T"/>
    <property type="match status" value="1"/>
</dbReference>
<dbReference type="Proteomes" id="UP000747542">
    <property type="component" value="Unassembled WGS sequence"/>
</dbReference>
<dbReference type="CDD" id="cd18315">
    <property type="entry name" value="BTB_POZ_BAB-like"/>
    <property type="match status" value="1"/>
</dbReference>
<feature type="domain" description="BTB" evidence="7">
    <location>
        <begin position="31"/>
        <end position="96"/>
    </location>
</feature>
<feature type="compositionally biased region" description="Basic and acidic residues" evidence="6">
    <location>
        <begin position="213"/>
        <end position="229"/>
    </location>
</feature>